<dbReference type="InterPro" id="IPR013636">
    <property type="entry name" value="ARMH3_C"/>
</dbReference>
<accession>A0A2T0FP35</accession>
<dbReference type="Pfam" id="PF08427">
    <property type="entry name" value="ARMH3_C"/>
    <property type="match status" value="1"/>
</dbReference>
<keyword evidence="3" id="KW-1133">Transmembrane helix</keyword>
<reference evidence="6 7" key="1">
    <citation type="submission" date="2017-04" db="EMBL/GenBank/DDBJ databases">
        <title>Genome sequencing of [Candida] sorbophila.</title>
        <authorList>
            <person name="Ahn J.O."/>
        </authorList>
    </citation>
    <scope>NUCLEOTIDE SEQUENCE [LARGE SCALE GENOMIC DNA]</scope>
    <source>
        <strain evidence="6 7">DS02</strain>
    </source>
</reference>
<comment type="subcellular location">
    <subcellularLocation>
        <location evidence="1">Membrane</location>
    </subcellularLocation>
</comment>
<evidence type="ECO:0000256" key="1">
    <source>
        <dbReference type="ARBA" id="ARBA00004370"/>
    </source>
</evidence>
<keyword evidence="4" id="KW-0472">Membrane</keyword>
<evidence type="ECO:0000256" key="3">
    <source>
        <dbReference type="ARBA" id="ARBA00022989"/>
    </source>
</evidence>
<dbReference type="EMBL" id="NDIQ01000022">
    <property type="protein sequence ID" value="PRT56752.1"/>
    <property type="molecule type" value="Genomic_DNA"/>
</dbReference>
<dbReference type="GO" id="GO:0005829">
    <property type="term" value="C:cytosol"/>
    <property type="evidence" value="ECO:0007669"/>
    <property type="project" value="TreeGrafter"/>
</dbReference>
<dbReference type="InterPro" id="IPR039868">
    <property type="entry name" value="ARMD3-like"/>
</dbReference>
<sequence>MAAPSSTSPLVQVNVGNVKHKPKVVALYERLLTEDSQQPGYWVEFFLLPVARNELLAKLRELSNEELISKAPTLQTLMAAAVTNLQSDDVFLQSNTLEIMQVVFRVLLFDKKLSSRDVITALAGLDRIDHMMDQLTDSLLMLLPGQLSHKTVLFLSIVAAASTGTSLASYFGYKNFFTPLIMFIDARPTGSPEQVDAFLAIGILANLNKFNDSVDVYLQRINDFVDQDIMSKLITATKGPLDNCRYDYVYSLTAKPSWLGWFGQPAAPAKPLADLPQSPEIAILMPLYEFAVHNDVFAVKLVTMTSEFRVLIELSSHLVQNQTNVRTPIYARLVLLMFRKFVESSTVFAQLVNPENKTEYEISQQRAPPLERDATPRLPLAGILDIIQCSLRFNVRKTMDNSLYTLIFYVLLQAFAALRQASLVLPYNWPQLWQTLLLLLKHLNKSESAVGIEVASMASLAVAHCLIERDLFPAEQYADLFYNVVNHAEIFQTLASKYALAKTASLAAIHAMVAHYELLSQQNPDLTEQNISDVVKQGQHAAAMYDKQRPKSLLTRENLPRFSEVNEQRFLKRVTRVAFVDAISFT</sequence>
<feature type="domain" description="Armadillo-like helical" evidence="5">
    <location>
        <begin position="371"/>
        <end position="586"/>
    </location>
</feature>
<organism evidence="6 7">
    <name type="scientific">Wickerhamiella sorbophila</name>
    <dbReference type="NCBI Taxonomy" id="45607"/>
    <lineage>
        <taxon>Eukaryota</taxon>
        <taxon>Fungi</taxon>
        <taxon>Dikarya</taxon>
        <taxon>Ascomycota</taxon>
        <taxon>Saccharomycotina</taxon>
        <taxon>Dipodascomycetes</taxon>
        <taxon>Dipodascales</taxon>
        <taxon>Trichomonascaceae</taxon>
        <taxon>Wickerhamiella</taxon>
    </lineage>
</organism>
<proteinExistence type="predicted"/>
<dbReference type="RefSeq" id="XP_024666697.1">
    <property type="nucleotide sequence ID" value="XM_024810929.1"/>
</dbReference>
<evidence type="ECO:0000256" key="2">
    <source>
        <dbReference type="ARBA" id="ARBA00022692"/>
    </source>
</evidence>
<comment type="caution">
    <text evidence="6">The sequence shown here is derived from an EMBL/GenBank/DDBJ whole genome shotgun (WGS) entry which is preliminary data.</text>
</comment>
<keyword evidence="2" id="KW-0812">Transmembrane</keyword>
<keyword evidence="7" id="KW-1185">Reference proteome</keyword>
<evidence type="ECO:0000313" key="7">
    <source>
        <dbReference type="Proteomes" id="UP000238350"/>
    </source>
</evidence>
<evidence type="ECO:0000256" key="4">
    <source>
        <dbReference type="ARBA" id="ARBA00023136"/>
    </source>
</evidence>
<name>A0A2T0FP35_9ASCO</name>
<dbReference type="OrthoDB" id="2012278at2759"/>
<dbReference type="AlphaFoldDB" id="A0A2T0FP35"/>
<evidence type="ECO:0000313" key="6">
    <source>
        <dbReference type="EMBL" id="PRT56752.1"/>
    </source>
</evidence>
<dbReference type="SMART" id="SM01158">
    <property type="entry name" value="DUF1741"/>
    <property type="match status" value="1"/>
</dbReference>
<gene>
    <name evidence="6" type="ORF">B9G98_04372</name>
</gene>
<dbReference type="Proteomes" id="UP000238350">
    <property type="component" value="Unassembled WGS sequence"/>
</dbReference>
<dbReference type="PANTHER" id="PTHR13608">
    <property type="entry name" value="ARMADILLO-LIKE HELICAL DOMAIN-CONTAINING PROTEIN 3"/>
    <property type="match status" value="1"/>
</dbReference>
<dbReference type="GeneID" id="36518120"/>
<evidence type="ECO:0000259" key="5">
    <source>
        <dbReference type="SMART" id="SM01158"/>
    </source>
</evidence>
<dbReference type="GO" id="GO:0016020">
    <property type="term" value="C:membrane"/>
    <property type="evidence" value="ECO:0007669"/>
    <property type="project" value="UniProtKB-SubCell"/>
</dbReference>
<protein>
    <recommendedName>
        <fullName evidence="5">Armadillo-like helical domain-containing protein</fullName>
    </recommendedName>
</protein>
<dbReference type="PANTHER" id="PTHR13608:SF3">
    <property type="entry name" value="ARMADILLO-LIKE HELICAL DOMAIN-CONTAINING PROTEIN 3"/>
    <property type="match status" value="1"/>
</dbReference>